<dbReference type="Proteomes" id="UP000036403">
    <property type="component" value="Unassembled WGS sequence"/>
</dbReference>
<comment type="caution">
    <text evidence="1">The sequence shown here is derived from an EMBL/GenBank/DDBJ whole genome shotgun (WGS) entry which is preliminary data.</text>
</comment>
<dbReference type="OrthoDB" id="8197512at2759"/>
<keyword evidence="2" id="KW-1185">Reference proteome</keyword>
<organism evidence="1 2">
    <name type="scientific">Lasius niger</name>
    <name type="common">Black garden ant</name>
    <dbReference type="NCBI Taxonomy" id="67767"/>
    <lineage>
        <taxon>Eukaryota</taxon>
        <taxon>Metazoa</taxon>
        <taxon>Ecdysozoa</taxon>
        <taxon>Arthropoda</taxon>
        <taxon>Hexapoda</taxon>
        <taxon>Insecta</taxon>
        <taxon>Pterygota</taxon>
        <taxon>Neoptera</taxon>
        <taxon>Endopterygota</taxon>
        <taxon>Hymenoptera</taxon>
        <taxon>Apocrita</taxon>
        <taxon>Aculeata</taxon>
        <taxon>Formicoidea</taxon>
        <taxon>Formicidae</taxon>
        <taxon>Formicinae</taxon>
        <taxon>Lasius</taxon>
        <taxon>Lasius</taxon>
    </lineage>
</organism>
<accession>A0A0J7KD90</accession>
<proteinExistence type="predicted"/>
<reference evidence="1 2" key="1">
    <citation type="submission" date="2015-04" db="EMBL/GenBank/DDBJ databases">
        <title>Lasius niger genome sequencing.</title>
        <authorList>
            <person name="Konorov E.A."/>
            <person name="Nikitin M.A."/>
            <person name="Kirill M.V."/>
            <person name="Chang P."/>
        </authorList>
    </citation>
    <scope>NUCLEOTIDE SEQUENCE [LARGE SCALE GENOMIC DNA]</scope>
    <source>
        <tissue evidence="1">Whole</tissue>
    </source>
</reference>
<keyword evidence="1" id="KW-0695">RNA-directed DNA polymerase</keyword>
<keyword evidence="1" id="KW-0808">Transferase</keyword>
<keyword evidence="1" id="KW-0548">Nucleotidyltransferase</keyword>
<dbReference type="GO" id="GO:0003964">
    <property type="term" value="F:RNA-directed DNA polymerase activity"/>
    <property type="evidence" value="ECO:0007669"/>
    <property type="project" value="UniProtKB-KW"/>
</dbReference>
<evidence type="ECO:0000313" key="1">
    <source>
        <dbReference type="EMBL" id="KMQ88317.1"/>
    </source>
</evidence>
<gene>
    <name evidence="1" type="ORF">RF55_12223</name>
</gene>
<dbReference type="PaxDb" id="67767-A0A0J7KD90"/>
<name>A0A0J7KD90_LASNI</name>
<evidence type="ECO:0000313" key="2">
    <source>
        <dbReference type="Proteomes" id="UP000036403"/>
    </source>
</evidence>
<sequence>MRHDAVASTLTGELQRDGYNVHQEHVFRTRDGVRKLDPVAAKGEHGHVLDVQIISGARLLSEGRARKRNYYANNRELLARVNDLLQVPEENLKSTCKDLQPLRQIVSELFQNAPDETIITIEEHDDADIQGYTTAIAEYIKGLLRSQSDSYNLPRLMRVCNSLDRKGQAEVLQDLTLYLREILPPSSRNSRNPTVGITNTTKKQLRRTEYARTQDLWRKNRSKLSLRMILDDVTGVQVPPKDVMVPFWETVMRGDESISPGNCGLQPVIANLWAPISPEEIKRAMPSNTTSAGPDGVSASLLKRMPSLTLCRILNLIMYCGQAPHTLAGLNNNPNTQEIWR</sequence>
<protein>
    <submittedName>
        <fullName evidence="1">Reverse transcriptase</fullName>
    </submittedName>
</protein>
<dbReference type="AlphaFoldDB" id="A0A0J7KD90"/>
<dbReference type="EMBL" id="LBMM01009192">
    <property type="protein sequence ID" value="KMQ88317.1"/>
    <property type="molecule type" value="Genomic_DNA"/>
</dbReference>